<name>A0A2P2NMV2_RHIMU</name>
<dbReference type="AlphaFoldDB" id="A0A2P2NMV2"/>
<accession>A0A2P2NMV2</accession>
<sequence>MNSQSQSRINHLLWTHITRYWKAGFELKLRTITSALEHV</sequence>
<proteinExistence type="predicted"/>
<protein>
    <submittedName>
        <fullName evidence="1">Uncharacterized protein</fullName>
    </submittedName>
</protein>
<dbReference type="EMBL" id="GGEC01063292">
    <property type="protein sequence ID" value="MBX43776.1"/>
    <property type="molecule type" value="Transcribed_RNA"/>
</dbReference>
<reference evidence="1" key="1">
    <citation type="submission" date="2018-02" db="EMBL/GenBank/DDBJ databases">
        <title>Rhizophora mucronata_Transcriptome.</title>
        <authorList>
            <person name="Meera S.P."/>
            <person name="Sreeshan A."/>
            <person name="Augustine A."/>
        </authorList>
    </citation>
    <scope>NUCLEOTIDE SEQUENCE</scope>
    <source>
        <tissue evidence="1">Leaf</tissue>
    </source>
</reference>
<evidence type="ECO:0000313" key="1">
    <source>
        <dbReference type="EMBL" id="MBX43776.1"/>
    </source>
</evidence>
<organism evidence="1">
    <name type="scientific">Rhizophora mucronata</name>
    <name type="common">Asiatic mangrove</name>
    <dbReference type="NCBI Taxonomy" id="61149"/>
    <lineage>
        <taxon>Eukaryota</taxon>
        <taxon>Viridiplantae</taxon>
        <taxon>Streptophyta</taxon>
        <taxon>Embryophyta</taxon>
        <taxon>Tracheophyta</taxon>
        <taxon>Spermatophyta</taxon>
        <taxon>Magnoliopsida</taxon>
        <taxon>eudicotyledons</taxon>
        <taxon>Gunneridae</taxon>
        <taxon>Pentapetalae</taxon>
        <taxon>rosids</taxon>
        <taxon>fabids</taxon>
        <taxon>Malpighiales</taxon>
        <taxon>Rhizophoraceae</taxon>
        <taxon>Rhizophora</taxon>
    </lineage>
</organism>